<feature type="domain" description="C2H2-type" evidence="8">
    <location>
        <begin position="378"/>
        <end position="406"/>
    </location>
</feature>
<dbReference type="Pfam" id="PF13912">
    <property type="entry name" value="zf-C2H2_6"/>
    <property type="match status" value="2"/>
</dbReference>
<evidence type="ECO:0000313" key="11">
    <source>
        <dbReference type="Proteomes" id="UP000625711"/>
    </source>
</evidence>
<dbReference type="Gene3D" id="3.30.160.60">
    <property type="entry name" value="Classic Zinc Finger"/>
    <property type="match status" value="7"/>
</dbReference>
<feature type="region of interest" description="Disordered" evidence="7">
    <location>
        <begin position="148"/>
        <end position="185"/>
    </location>
</feature>
<dbReference type="GO" id="GO:0005634">
    <property type="term" value="C:nucleus"/>
    <property type="evidence" value="ECO:0007669"/>
    <property type="project" value="InterPro"/>
</dbReference>
<feature type="domain" description="C2H2-type" evidence="8">
    <location>
        <begin position="870"/>
        <end position="898"/>
    </location>
</feature>
<evidence type="ECO:0000256" key="7">
    <source>
        <dbReference type="SAM" id="MobiDB-lite"/>
    </source>
</evidence>
<feature type="domain" description="C2H2-type" evidence="8">
    <location>
        <begin position="1115"/>
        <end position="1142"/>
    </location>
</feature>
<feature type="domain" description="C2H2-type" evidence="8">
    <location>
        <begin position="1187"/>
        <end position="1212"/>
    </location>
</feature>
<evidence type="ECO:0000256" key="5">
    <source>
        <dbReference type="PROSITE-ProRule" id="PRU00042"/>
    </source>
</evidence>
<feature type="compositionally biased region" description="Acidic residues" evidence="7">
    <location>
        <begin position="716"/>
        <end position="731"/>
    </location>
</feature>
<feature type="domain" description="C2H2-type" evidence="8">
    <location>
        <begin position="930"/>
        <end position="957"/>
    </location>
</feature>
<comment type="caution">
    <text evidence="10">The sequence shown here is derived from an EMBL/GenBank/DDBJ whole genome shotgun (WGS) entry which is preliminary data.</text>
</comment>
<evidence type="ECO:0000313" key="10">
    <source>
        <dbReference type="EMBL" id="KAF7285608.1"/>
    </source>
</evidence>
<feature type="region of interest" description="Disordered" evidence="7">
    <location>
        <begin position="224"/>
        <end position="252"/>
    </location>
</feature>
<feature type="domain" description="C2H2-type" evidence="8">
    <location>
        <begin position="741"/>
        <end position="769"/>
    </location>
</feature>
<feature type="domain" description="C2H2-type" evidence="8">
    <location>
        <begin position="1074"/>
        <end position="1096"/>
    </location>
</feature>
<dbReference type="OrthoDB" id="10039931at2759"/>
<feature type="domain" description="C2H2-type" evidence="8">
    <location>
        <begin position="554"/>
        <end position="581"/>
    </location>
</feature>
<feature type="domain" description="C2H2-type" evidence="8">
    <location>
        <begin position="679"/>
        <end position="707"/>
    </location>
</feature>
<feature type="binding site" evidence="6">
    <location>
        <position position="13"/>
    </location>
    <ligand>
        <name>Zn(2+)</name>
        <dbReference type="ChEBI" id="CHEBI:29105"/>
    </ligand>
</feature>
<keyword evidence="11" id="KW-1185">Reference proteome</keyword>
<dbReference type="AlphaFoldDB" id="A0A834IXD4"/>
<dbReference type="Pfam" id="PF00096">
    <property type="entry name" value="zf-C2H2"/>
    <property type="match status" value="2"/>
</dbReference>
<dbReference type="InterPro" id="IPR012934">
    <property type="entry name" value="Znf_AD"/>
</dbReference>
<feature type="domain" description="C2H2-type" evidence="8">
    <location>
        <begin position="1146"/>
        <end position="1173"/>
    </location>
</feature>
<feature type="compositionally biased region" description="Polar residues" evidence="7">
    <location>
        <begin position="703"/>
        <end position="713"/>
    </location>
</feature>
<reference evidence="10" key="1">
    <citation type="submission" date="2020-08" db="EMBL/GenBank/DDBJ databases">
        <title>Genome sequencing and assembly of the red palm weevil Rhynchophorus ferrugineus.</title>
        <authorList>
            <person name="Dias G.B."/>
            <person name="Bergman C.M."/>
            <person name="Manee M."/>
        </authorList>
    </citation>
    <scope>NUCLEOTIDE SEQUENCE</scope>
    <source>
        <strain evidence="10">AA-2017</strain>
        <tissue evidence="10">Whole larva</tissue>
    </source>
</reference>
<dbReference type="Proteomes" id="UP000625711">
    <property type="component" value="Unassembled WGS sequence"/>
</dbReference>
<protein>
    <submittedName>
        <fullName evidence="10">Uncharacterized protein</fullName>
    </submittedName>
</protein>
<feature type="binding site" evidence="6">
    <location>
        <position position="16"/>
    </location>
    <ligand>
        <name>Zn(2+)</name>
        <dbReference type="ChEBI" id="CHEBI:29105"/>
    </ligand>
</feature>
<feature type="domain" description="ZAD" evidence="9">
    <location>
        <begin position="11"/>
        <end position="87"/>
    </location>
</feature>
<dbReference type="SMART" id="SM00355">
    <property type="entry name" value="ZnF_C2H2"/>
    <property type="match status" value="17"/>
</dbReference>
<feature type="binding site" evidence="6">
    <location>
        <position position="63"/>
    </location>
    <ligand>
        <name>Zn(2+)</name>
        <dbReference type="ChEBI" id="CHEBI:29105"/>
    </ligand>
</feature>
<feature type="region of interest" description="Disordered" evidence="7">
    <location>
        <begin position="702"/>
        <end position="731"/>
    </location>
</feature>
<dbReference type="Pfam" id="PF07776">
    <property type="entry name" value="zf-AD"/>
    <property type="match status" value="1"/>
</dbReference>
<evidence type="ECO:0000256" key="6">
    <source>
        <dbReference type="PROSITE-ProRule" id="PRU01263"/>
    </source>
</evidence>
<dbReference type="GO" id="GO:0000981">
    <property type="term" value="F:DNA-binding transcription factor activity, RNA polymerase II-specific"/>
    <property type="evidence" value="ECO:0007669"/>
    <property type="project" value="TreeGrafter"/>
</dbReference>
<dbReference type="PANTHER" id="PTHR24408:SF58">
    <property type="entry name" value="TRANSCRIPTION FACTOR (TFIIIA), PUTATIVE (AFU_ORTHOLOGUE AFUA_1G05150)-RELATED"/>
    <property type="match status" value="1"/>
</dbReference>
<name>A0A834IXD4_RHYFE</name>
<proteinExistence type="predicted"/>
<keyword evidence="3 5" id="KW-0863">Zinc-finger</keyword>
<gene>
    <name evidence="10" type="ORF">GWI33_010399</name>
</gene>
<feature type="binding site" evidence="6">
    <location>
        <position position="60"/>
    </location>
    <ligand>
        <name>Zn(2+)</name>
        <dbReference type="ChEBI" id="CHEBI:29105"/>
    </ligand>
</feature>
<keyword evidence="1 6" id="KW-0479">Metal-binding</keyword>
<dbReference type="Gene3D" id="3.40.1800.20">
    <property type="match status" value="1"/>
</dbReference>
<dbReference type="SMART" id="SM00868">
    <property type="entry name" value="zf-AD"/>
    <property type="match status" value="1"/>
</dbReference>
<dbReference type="GO" id="GO:0043565">
    <property type="term" value="F:sequence-specific DNA binding"/>
    <property type="evidence" value="ECO:0007669"/>
    <property type="project" value="TreeGrafter"/>
</dbReference>
<feature type="region of interest" description="Disordered" evidence="7">
    <location>
        <begin position="476"/>
        <end position="496"/>
    </location>
</feature>
<sequence length="1212" mass="139515">MAEHRTGEYLNVCRLCLCDRPESLKSIFDVELGPNRLQQKIHQLVAIQVSRQDQFSTLVCNDCIIRLDTFHSYKRECHRNQTKLIELMNKTGVLSPDEPILRIKPDPDSEEISEAGLMNGTHPVWPIKVEIDEPMDDEYNELPPEIVAKYGSDDGQTYDCPERQPEAPSLRAHQSSTHKKDKRTPMCEIRKTGDELEGIERHGVGKDANENDDRTVRTMMNHVGVDPANNEDTMSNQASDQRTQGASENPETDHQKIQFAAGLKLVQKDTTPIECEALSKIELSYIEKCKAMVSMFQTLQCACHNAHHKSKHNLMSHLREQRIWFPLFTCYDCMTSFTDRSSYLKHNPKCPKTQLETLMKLSNLKKRNEIKTRVYQNFKCNRCQFLFSFYDDYCRHVEEEHAHGEPPIYCSCGLVFDALKEYKHHCFRSCLLSYYCDICFVATATLEEFVKHCQEHHDRSEGFVLLQEAVYSPRKMPAPKECDEEGASEAKQERRRSLRPLASVDMYDGTKDESVAKKKADLGALLKNLPAKIIVSKILGMGDVITAADWRKAASCPTCDRDYSSMHNMVRHYKTHLERNEVDVPPEVLSQIKSHQPEEDESAVYSCPDCGGMFNSAEWTQHLDENHPSLNCDECDDVFRFQSELKQHKIEQHNQNGFKDIASVLTPAVEIDDVGEVMVTCDLCDTMFKTKDDLRSHKMLYHQPSNRSDSSVNGDGFDEDDDMPVLDNEEDEGKPGFVEKFMCEHCDRVYASLKTLKEHLKNKHGTSYAQKGTEFPKKCDYCDKMCMTPASLYLHTQMHERMTLSDLRDDKSAIGKARKRSELENAADPEEEESYYNCKYCFKVFSNRGKLKDHMKCHTPTNLVKRARKFLCDLCHTAFDSRPDLEAHKVEDHAEEMDEMPQLVSQMEVEVEIKQEVEDEKFEVPKMKNMFCKYCRRAFSSLVELTRHMRDEHGDSPKIRMPRDKRKDNVEKNIKCPLCKKAFASVGAMTAHAGWHKRAGSRLENPEAHSPQAIAALKLARQSRVFNKKSAPPKPQPASRFQCSTCFARLPNDTALQIHILEQHRNLEEVMLVPRCNTCNKDFKSQLEYDTHKRYHELVERQKRMSGGQPLPKKNPCNYCSSSFTRTDTLAAHVRQHHPEHVRTEFRCDQCDRVFEKQNSLTIHLKVHEKQRNGGGPAPPPPGGKVYLCPICNMTFNFTKDLRMHTIKAHPF</sequence>
<dbReference type="PROSITE" id="PS51915">
    <property type="entry name" value="ZAD"/>
    <property type="match status" value="1"/>
</dbReference>
<keyword evidence="4 6" id="KW-0862">Zinc</keyword>
<feature type="domain" description="C2H2-type" evidence="8">
    <location>
        <begin position="630"/>
        <end position="653"/>
    </location>
</feature>
<evidence type="ECO:0000256" key="2">
    <source>
        <dbReference type="ARBA" id="ARBA00022737"/>
    </source>
</evidence>
<dbReference type="PROSITE" id="PS50157">
    <property type="entry name" value="ZINC_FINGER_C2H2_2"/>
    <property type="match status" value="12"/>
</dbReference>
<evidence type="ECO:0000256" key="4">
    <source>
        <dbReference type="ARBA" id="ARBA00022833"/>
    </source>
</evidence>
<feature type="compositionally biased region" description="Polar residues" evidence="7">
    <location>
        <begin position="230"/>
        <end position="249"/>
    </location>
</feature>
<dbReference type="InterPro" id="IPR036236">
    <property type="entry name" value="Znf_C2H2_sf"/>
</dbReference>
<evidence type="ECO:0000259" key="8">
    <source>
        <dbReference type="PROSITE" id="PS50157"/>
    </source>
</evidence>
<feature type="domain" description="C2H2-type" evidence="8">
    <location>
        <begin position="836"/>
        <end position="863"/>
    </location>
</feature>
<dbReference type="PANTHER" id="PTHR24408">
    <property type="entry name" value="ZINC FINGER PROTEIN"/>
    <property type="match status" value="1"/>
</dbReference>
<accession>A0A834IXD4</accession>
<evidence type="ECO:0000259" key="9">
    <source>
        <dbReference type="PROSITE" id="PS51915"/>
    </source>
</evidence>
<evidence type="ECO:0000256" key="1">
    <source>
        <dbReference type="ARBA" id="ARBA00022723"/>
    </source>
</evidence>
<dbReference type="GO" id="GO:0008270">
    <property type="term" value="F:zinc ion binding"/>
    <property type="evidence" value="ECO:0007669"/>
    <property type="project" value="UniProtKB-UniRule"/>
</dbReference>
<dbReference type="SUPFAM" id="SSF57667">
    <property type="entry name" value="beta-beta-alpha zinc fingers"/>
    <property type="match status" value="6"/>
</dbReference>
<keyword evidence="2" id="KW-0677">Repeat</keyword>
<dbReference type="EMBL" id="JAACXV010000050">
    <property type="protein sequence ID" value="KAF7285608.1"/>
    <property type="molecule type" value="Genomic_DNA"/>
</dbReference>
<dbReference type="PROSITE" id="PS00028">
    <property type="entry name" value="ZINC_FINGER_C2H2_1"/>
    <property type="match status" value="15"/>
</dbReference>
<evidence type="ECO:0000256" key="3">
    <source>
        <dbReference type="ARBA" id="ARBA00022771"/>
    </source>
</evidence>
<dbReference type="SUPFAM" id="SSF57716">
    <property type="entry name" value="Glucocorticoid receptor-like (DNA-binding domain)"/>
    <property type="match status" value="1"/>
</dbReference>
<organism evidence="10 11">
    <name type="scientific">Rhynchophorus ferrugineus</name>
    <name type="common">Red palm weevil</name>
    <name type="synonym">Curculio ferrugineus</name>
    <dbReference type="NCBI Taxonomy" id="354439"/>
    <lineage>
        <taxon>Eukaryota</taxon>
        <taxon>Metazoa</taxon>
        <taxon>Ecdysozoa</taxon>
        <taxon>Arthropoda</taxon>
        <taxon>Hexapoda</taxon>
        <taxon>Insecta</taxon>
        <taxon>Pterygota</taxon>
        <taxon>Neoptera</taxon>
        <taxon>Endopterygota</taxon>
        <taxon>Coleoptera</taxon>
        <taxon>Polyphaga</taxon>
        <taxon>Cucujiformia</taxon>
        <taxon>Curculionidae</taxon>
        <taxon>Dryophthorinae</taxon>
        <taxon>Rhynchophorus</taxon>
    </lineage>
</organism>
<dbReference type="InterPro" id="IPR013087">
    <property type="entry name" value="Znf_C2H2_type"/>
</dbReference>